<evidence type="ECO:0000313" key="3">
    <source>
        <dbReference type="Proteomes" id="UP000617402"/>
    </source>
</evidence>
<dbReference type="RefSeq" id="WP_188042188.1">
    <property type="nucleotide sequence ID" value="NZ_JACVHF010000152.1"/>
</dbReference>
<sequence>MEDLQEILGRRFVAKRNPDFCCRTLSLPWGQVFITFYQSLSDTKIIQDSIISPLTNLVTPDTLFTSEQLKDNLTNIHVIHDVTSIENAIERILEGKTYLQIEGYPWGIALDTRKDEGRSIELPQTEISIPGPHDAFVEDV</sequence>
<accession>A0ABR7T9D6</accession>
<comment type="caution">
    <text evidence="2">The sequence shown here is derived from an EMBL/GenBank/DDBJ whole genome shotgun (WGS) entry which is preliminary data.</text>
</comment>
<proteinExistence type="predicted"/>
<reference evidence="2 3" key="1">
    <citation type="submission" date="2020-07" db="EMBL/GenBank/DDBJ databases">
        <title>Draft whole-genome sequence of Heliobacterium chlorum DSM 3682, type strain.</title>
        <authorList>
            <person name="Kyndt J.A."/>
            <person name="Meyer T.E."/>
            <person name="Imhoff J.F."/>
        </authorList>
    </citation>
    <scope>NUCLEOTIDE SEQUENCE [LARGE SCALE GENOMIC DNA]</scope>
    <source>
        <strain evidence="2 3">DSM 3682</strain>
    </source>
</reference>
<dbReference type="Pfam" id="PF03323">
    <property type="entry name" value="GerA"/>
    <property type="match status" value="1"/>
</dbReference>
<evidence type="ECO:0000313" key="2">
    <source>
        <dbReference type="EMBL" id="MBC9786788.1"/>
    </source>
</evidence>
<organism evidence="2 3">
    <name type="scientific">Heliobacterium chlorum</name>
    <dbReference type="NCBI Taxonomy" id="2698"/>
    <lineage>
        <taxon>Bacteria</taxon>
        <taxon>Bacillati</taxon>
        <taxon>Bacillota</taxon>
        <taxon>Clostridia</taxon>
        <taxon>Eubacteriales</taxon>
        <taxon>Heliobacteriaceae</taxon>
        <taxon>Heliobacterium</taxon>
    </lineage>
</organism>
<keyword evidence="1" id="KW-0472">Membrane</keyword>
<gene>
    <name evidence="2" type="ORF">H1S01_20725</name>
</gene>
<dbReference type="Proteomes" id="UP000617402">
    <property type="component" value="Unassembled WGS sequence"/>
</dbReference>
<dbReference type="InterPro" id="IPR004995">
    <property type="entry name" value="Spore_Ger"/>
</dbReference>
<keyword evidence="3" id="KW-1185">Reference proteome</keyword>
<feature type="non-terminal residue" evidence="2">
    <location>
        <position position="140"/>
    </location>
</feature>
<evidence type="ECO:0000256" key="1">
    <source>
        <dbReference type="ARBA" id="ARBA00023136"/>
    </source>
</evidence>
<name>A0ABR7T9D6_HELCL</name>
<dbReference type="EMBL" id="JACVHF010000152">
    <property type="protein sequence ID" value="MBC9786788.1"/>
    <property type="molecule type" value="Genomic_DNA"/>
</dbReference>
<protein>
    <submittedName>
        <fullName evidence="2">Spore germination protein</fullName>
    </submittedName>
</protein>